<feature type="compositionally biased region" description="Basic residues" evidence="1">
    <location>
        <begin position="25"/>
        <end position="42"/>
    </location>
</feature>
<name>A0A7S1PF75_STEMN</name>
<accession>A0A7S1PF75</accession>
<feature type="region of interest" description="Disordered" evidence="1">
    <location>
        <begin position="84"/>
        <end position="114"/>
    </location>
</feature>
<feature type="region of interest" description="Disordered" evidence="1">
    <location>
        <begin position="1"/>
        <end position="56"/>
    </location>
</feature>
<evidence type="ECO:0000313" key="2">
    <source>
        <dbReference type="EMBL" id="CAD9076691.1"/>
    </source>
</evidence>
<dbReference type="InterPro" id="IPR019034">
    <property type="entry name" value="UPF0390"/>
</dbReference>
<proteinExistence type="predicted"/>
<evidence type="ECO:0000256" key="1">
    <source>
        <dbReference type="SAM" id="MobiDB-lite"/>
    </source>
</evidence>
<reference evidence="2" key="1">
    <citation type="submission" date="2021-01" db="EMBL/GenBank/DDBJ databases">
        <authorList>
            <person name="Corre E."/>
            <person name="Pelletier E."/>
            <person name="Niang G."/>
            <person name="Scheremetjew M."/>
            <person name="Finn R."/>
            <person name="Kale V."/>
            <person name="Holt S."/>
            <person name="Cochrane G."/>
            <person name="Meng A."/>
            <person name="Brown T."/>
            <person name="Cohen L."/>
        </authorList>
    </citation>
    <scope>NUCLEOTIDE SEQUENCE</scope>
    <source>
        <strain evidence="2">CCMP 338</strain>
    </source>
</reference>
<protein>
    <submittedName>
        <fullName evidence="2">Uncharacterized protein</fullName>
    </submittedName>
</protein>
<dbReference type="EMBL" id="HBGC01000098">
    <property type="protein sequence ID" value="CAD9076691.1"/>
    <property type="molecule type" value="Transcribed_RNA"/>
</dbReference>
<dbReference type="AlphaFoldDB" id="A0A7S1PF75"/>
<sequence length="114" mass="12625">MAQGGLKLKATKAAKKNKPSQQKRNLSKGRKAFAAKGRKKTQAKQENETSKAINRKNEATVAARAVSSGGRFFLNDVKEAGQKEIKSKNDQLRKKEKKGAKMSDRLQAQIDKLK</sequence>
<dbReference type="Pfam" id="PF09495">
    <property type="entry name" value="DUF2462"/>
    <property type="match status" value="1"/>
</dbReference>
<organism evidence="2">
    <name type="scientific">Stephanocyclus meneghinianus</name>
    <name type="common">Diatom</name>
    <name type="synonym">Cyclotella meneghiniana</name>
    <dbReference type="NCBI Taxonomy" id="29205"/>
    <lineage>
        <taxon>Eukaryota</taxon>
        <taxon>Sar</taxon>
        <taxon>Stramenopiles</taxon>
        <taxon>Ochrophyta</taxon>
        <taxon>Bacillariophyta</taxon>
        <taxon>Coscinodiscophyceae</taxon>
        <taxon>Thalassiosirophycidae</taxon>
        <taxon>Thalassiosirales</taxon>
        <taxon>Thalassiosiraceae</taxon>
        <taxon>Stephanocyclus</taxon>
    </lineage>
</organism>
<feature type="compositionally biased region" description="Basic residues" evidence="1">
    <location>
        <begin position="9"/>
        <end position="18"/>
    </location>
</feature>
<gene>
    <name evidence="2" type="ORF">CMEN1057_LOCUS67</name>
</gene>
<feature type="compositionally biased region" description="Basic and acidic residues" evidence="1">
    <location>
        <begin position="84"/>
        <end position="104"/>
    </location>
</feature>